<proteinExistence type="inferred from homology"/>
<keyword evidence="2" id="KW-0808">Transferase</keyword>
<evidence type="ECO:0000313" key="8">
    <source>
        <dbReference type="Proteomes" id="UP000672039"/>
    </source>
</evidence>
<comment type="similarity">
    <text evidence="1">Belongs to the carbohydrate kinase PfkB family.</text>
</comment>
<dbReference type="InterPro" id="IPR011611">
    <property type="entry name" value="PfkB_dom"/>
</dbReference>
<dbReference type="RefSeq" id="WP_210223824.1">
    <property type="nucleotide sequence ID" value="NZ_CP072801.1"/>
</dbReference>
<keyword evidence="5" id="KW-0067">ATP-binding</keyword>
<evidence type="ECO:0000256" key="2">
    <source>
        <dbReference type="ARBA" id="ARBA00022679"/>
    </source>
</evidence>
<sequence>MFVVCGEALFDVFVPEGVSQSAFAVPFAARAGGSPFNVAIGLRRLGQTVALLTGVSTDFLGDRLMAVLQAEQVSTDFIARKAAPTTLGFIQKNAVGVPNYAFYGEGAADRLLAPADIAFDDTEVTGIHMGSYSLVVAPTADTLLALARRQAGKCLLSLDPNIRLTVEPDVHQWRERITQLLPFMDVVKVSDEDLAALYPGIAPESIIADWLAVGVKLAALTRGSEGASLWSQQAQVTLPTPRVNVVDTVGAGDTFQASLLDSLLDLQANTADWVAALTASTLQRIGHKAACAAAITCSRQGADLPSAKEVELALADYPEELLV</sequence>
<dbReference type="InterPro" id="IPR050306">
    <property type="entry name" value="PfkB_Carbo_kinase"/>
</dbReference>
<accession>A0ABX7WYL5</accession>
<name>A0ABX7WYL5_9GAMM</name>
<keyword evidence="3" id="KW-0547">Nucleotide-binding</keyword>
<evidence type="ECO:0000259" key="6">
    <source>
        <dbReference type="Pfam" id="PF00294"/>
    </source>
</evidence>
<dbReference type="GO" id="GO:0016301">
    <property type="term" value="F:kinase activity"/>
    <property type="evidence" value="ECO:0007669"/>
    <property type="project" value="UniProtKB-KW"/>
</dbReference>
<evidence type="ECO:0000256" key="3">
    <source>
        <dbReference type="ARBA" id="ARBA00022741"/>
    </source>
</evidence>
<evidence type="ECO:0000256" key="4">
    <source>
        <dbReference type="ARBA" id="ARBA00022777"/>
    </source>
</evidence>
<dbReference type="PANTHER" id="PTHR43085">
    <property type="entry name" value="HEXOKINASE FAMILY MEMBER"/>
    <property type="match status" value="1"/>
</dbReference>
<evidence type="ECO:0000256" key="1">
    <source>
        <dbReference type="ARBA" id="ARBA00010688"/>
    </source>
</evidence>
<gene>
    <name evidence="7" type="ORF">J9253_06415</name>
</gene>
<evidence type="ECO:0000256" key="5">
    <source>
        <dbReference type="ARBA" id="ARBA00022840"/>
    </source>
</evidence>
<keyword evidence="8" id="KW-1185">Reference proteome</keyword>
<dbReference type="Pfam" id="PF00294">
    <property type="entry name" value="PfkB"/>
    <property type="match status" value="1"/>
</dbReference>
<dbReference type="Gene3D" id="3.40.1190.20">
    <property type="match status" value="1"/>
</dbReference>
<protein>
    <submittedName>
        <fullName evidence="7">Carbohydrate kinase</fullName>
    </submittedName>
</protein>
<dbReference type="InterPro" id="IPR029056">
    <property type="entry name" value="Ribokinase-like"/>
</dbReference>
<evidence type="ECO:0000313" key="7">
    <source>
        <dbReference type="EMBL" id="QTR47563.1"/>
    </source>
</evidence>
<dbReference type="SUPFAM" id="SSF53613">
    <property type="entry name" value="Ribokinase-like"/>
    <property type="match status" value="1"/>
</dbReference>
<keyword evidence="4 7" id="KW-0418">Kinase</keyword>
<feature type="domain" description="Carbohydrate kinase PfkB" evidence="6">
    <location>
        <begin position="27"/>
        <end position="305"/>
    </location>
</feature>
<dbReference type="EMBL" id="CP072801">
    <property type="protein sequence ID" value="QTR47563.1"/>
    <property type="molecule type" value="Genomic_DNA"/>
</dbReference>
<dbReference type="CDD" id="cd01167">
    <property type="entry name" value="bac_FRK"/>
    <property type="match status" value="1"/>
</dbReference>
<reference evidence="7 8" key="1">
    <citation type="submission" date="2021-04" db="EMBL/GenBank/DDBJ databases">
        <title>Genomics, taxonomy and metabolism of representatives of sulfur bacteria of the genus Thiothrix: Thiothrix fructosivorans QT, Thiothrix unzii A1T and three new species, Thiothrix subterranea sp. nov., Thiothrix litoralis sp. nov. and 'Candidatus Thiothrix anitrata' sp. nov.</title>
        <authorList>
            <person name="Ravin N.V."/>
            <person name="Smolyakov D."/>
            <person name="Rudenko T.S."/>
            <person name="Mardanov A.V."/>
            <person name="Beletsky A.V."/>
            <person name="Markov N.D."/>
            <person name="Fomenkov A.I."/>
            <person name="Roberts R.J."/>
            <person name="Karnachuk O.V."/>
            <person name="Novikov A."/>
            <person name="Grabovich M.Y."/>
        </authorList>
    </citation>
    <scope>NUCLEOTIDE SEQUENCE [LARGE SCALE GENOMIC DNA]</scope>
    <source>
        <strain evidence="7 8">AS</strain>
    </source>
</reference>
<organism evidence="7 8">
    <name type="scientific">Thiothrix litoralis</name>
    <dbReference type="NCBI Taxonomy" id="2891210"/>
    <lineage>
        <taxon>Bacteria</taxon>
        <taxon>Pseudomonadati</taxon>
        <taxon>Pseudomonadota</taxon>
        <taxon>Gammaproteobacteria</taxon>
        <taxon>Thiotrichales</taxon>
        <taxon>Thiotrichaceae</taxon>
        <taxon>Thiothrix</taxon>
    </lineage>
</organism>
<dbReference type="Proteomes" id="UP000672039">
    <property type="component" value="Chromosome"/>
</dbReference>
<dbReference type="PANTHER" id="PTHR43085:SF1">
    <property type="entry name" value="PSEUDOURIDINE KINASE-RELATED"/>
    <property type="match status" value="1"/>
</dbReference>